<evidence type="ECO:0000313" key="2">
    <source>
        <dbReference type="EMBL" id="PPK63186.1"/>
    </source>
</evidence>
<sequence length="127" mass="14101">MCSAAPNRKALAPSADKCTVFTGELVDVLRDGIPEESDTVLSLGVVFREVRRRLKRDNRPEPQEQDRNQVGDLSFTRNIAKVPTSSPPRRPRGAVDGSGARWHWPRPRWSGSRSGWPCAPASTGPRR</sequence>
<dbReference type="RefSeq" id="WP_104482993.1">
    <property type="nucleotide sequence ID" value="NZ_CP154825.1"/>
</dbReference>
<gene>
    <name evidence="2" type="ORF">CLV40_13155</name>
</gene>
<dbReference type="AlphaFoldDB" id="A0A2S6GDL7"/>
<evidence type="ECO:0000313" key="3">
    <source>
        <dbReference type="Proteomes" id="UP000239203"/>
    </source>
</evidence>
<comment type="caution">
    <text evidence="2">The sequence shown here is derived from an EMBL/GenBank/DDBJ whole genome shotgun (WGS) entry which is preliminary data.</text>
</comment>
<feature type="region of interest" description="Disordered" evidence="1">
    <location>
        <begin position="54"/>
        <end position="127"/>
    </location>
</feature>
<name>A0A2S6GDL7_9PSEU</name>
<organism evidence="2 3">
    <name type="scientific">Actinokineospora auranticolor</name>
    <dbReference type="NCBI Taxonomy" id="155976"/>
    <lineage>
        <taxon>Bacteria</taxon>
        <taxon>Bacillati</taxon>
        <taxon>Actinomycetota</taxon>
        <taxon>Actinomycetes</taxon>
        <taxon>Pseudonocardiales</taxon>
        <taxon>Pseudonocardiaceae</taxon>
        <taxon>Actinokineospora</taxon>
    </lineage>
</organism>
<protein>
    <submittedName>
        <fullName evidence="2">Uncharacterized protein</fullName>
    </submittedName>
</protein>
<evidence type="ECO:0000256" key="1">
    <source>
        <dbReference type="SAM" id="MobiDB-lite"/>
    </source>
</evidence>
<accession>A0A2S6GDL7</accession>
<feature type="compositionally biased region" description="Basic and acidic residues" evidence="1">
    <location>
        <begin position="57"/>
        <end position="69"/>
    </location>
</feature>
<proteinExistence type="predicted"/>
<reference evidence="2 3" key="1">
    <citation type="submission" date="2018-02" db="EMBL/GenBank/DDBJ databases">
        <title>Genomic Encyclopedia of Archaeal and Bacterial Type Strains, Phase II (KMG-II): from individual species to whole genera.</title>
        <authorList>
            <person name="Goeker M."/>
        </authorList>
    </citation>
    <scope>NUCLEOTIDE SEQUENCE [LARGE SCALE GENOMIC DNA]</scope>
    <source>
        <strain evidence="2 3">YU 961-1</strain>
    </source>
</reference>
<dbReference type="OrthoDB" id="3542505at2"/>
<dbReference type="EMBL" id="PTIX01000031">
    <property type="protein sequence ID" value="PPK63186.1"/>
    <property type="molecule type" value="Genomic_DNA"/>
</dbReference>
<dbReference type="Proteomes" id="UP000239203">
    <property type="component" value="Unassembled WGS sequence"/>
</dbReference>
<keyword evidence="3" id="KW-1185">Reference proteome</keyword>